<sequence length="72" mass="7962">MGRLAFILVIVGALNWLLIGLFQWDLVSAIFGGDATRDSSIISRIIYSLVGVAGIYSIKYLFEDRAPTRQAE</sequence>
<dbReference type="Pfam" id="PF04070">
    <property type="entry name" value="DUF378"/>
    <property type="match status" value="1"/>
</dbReference>
<evidence type="ECO:0000313" key="2">
    <source>
        <dbReference type="EMBL" id="MDN4594892.1"/>
    </source>
</evidence>
<dbReference type="PANTHER" id="PTHR37304">
    <property type="entry name" value="MEMBRANE PROTEIN-RELATED"/>
    <property type="match status" value="1"/>
</dbReference>
<evidence type="ECO:0000256" key="1">
    <source>
        <dbReference type="SAM" id="Phobius"/>
    </source>
</evidence>
<dbReference type="InterPro" id="IPR007211">
    <property type="entry name" value="DUF378"/>
</dbReference>
<accession>A0ABT8IQ31</accession>
<dbReference type="PANTHER" id="PTHR37304:SF1">
    <property type="entry name" value="MEMBRANE PROTEIN"/>
    <property type="match status" value="1"/>
</dbReference>
<name>A0ABT8IQ31_9BACL</name>
<feature type="transmembrane region" description="Helical" evidence="1">
    <location>
        <begin position="45"/>
        <end position="62"/>
    </location>
</feature>
<keyword evidence="3" id="KW-1185">Reference proteome</keyword>
<keyword evidence="1" id="KW-0472">Membrane</keyword>
<gene>
    <name evidence="2" type="ORF">NWF35_13540</name>
</gene>
<evidence type="ECO:0000313" key="3">
    <source>
        <dbReference type="Proteomes" id="UP001174196"/>
    </source>
</evidence>
<reference evidence="2" key="1">
    <citation type="submission" date="2022-08" db="EMBL/GenBank/DDBJ databases">
        <title>Polycladomyces zharkentsis sp. nov., a novel thermophilic CMC and starch-degrading bacterium isolated from a geothermal spring in Kazakhstan.</title>
        <authorList>
            <person name="Mashzhan A."/>
            <person name="Kistaubaeva A."/>
            <person name="Javier-Lopez R."/>
            <person name="Birkeland N.-K."/>
        </authorList>
    </citation>
    <scope>NUCLEOTIDE SEQUENCE</scope>
    <source>
        <strain evidence="2">KSR 13</strain>
    </source>
</reference>
<organism evidence="2 3">
    <name type="scientific">Polycladomyces subterraneus</name>
    <dbReference type="NCBI Taxonomy" id="1016997"/>
    <lineage>
        <taxon>Bacteria</taxon>
        <taxon>Bacillati</taxon>
        <taxon>Bacillota</taxon>
        <taxon>Bacilli</taxon>
        <taxon>Bacillales</taxon>
        <taxon>Thermoactinomycetaceae</taxon>
        <taxon>Polycladomyces</taxon>
    </lineage>
</organism>
<protein>
    <submittedName>
        <fullName evidence="2">DUF378 domain-containing protein</fullName>
    </submittedName>
</protein>
<dbReference type="RefSeq" id="WP_301239783.1">
    <property type="nucleotide sequence ID" value="NZ_JANRHH010000047.1"/>
</dbReference>
<keyword evidence="1" id="KW-0812">Transmembrane</keyword>
<dbReference type="EMBL" id="JANRHH010000047">
    <property type="protein sequence ID" value="MDN4594892.1"/>
    <property type="molecule type" value="Genomic_DNA"/>
</dbReference>
<keyword evidence="1" id="KW-1133">Transmembrane helix</keyword>
<proteinExistence type="predicted"/>
<comment type="caution">
    <text evidence="2">The sequence shown here is derived from an EMBL/GenBank/DDBJ whole genome shotgun (WGS) entry which is preliminary data.</text>
</comment>
<dbReference type="Proteomes" id="UP001174196">
    <property type="component" value="Unassembled WGS sequence"/>
</dbReference>